<name>A0AAD8JA67_9APIA</name>
<evidence type="ECO:0000256" key="2">
    <source>
        <dbReference type="SAM" id="MobiDB-lite"/>
    </source>
</evidence>
<feature type="region of interest" description="Disordered" evidence="2">
    <location>
        <begin position="177"/>
        <end position="224"/>
    </location>
</feature>
<feature type="compositionally biased region" description="Polar residues" evidence="2">
    <location>
        <begin position="178"/>
        <end position="188"/>
    </location>
</feature>
<proteinExistence type="predicted"/>
<dbReference type="AlphaFoldDB" id="A0AAD8JA67"/>
<sequence>MDDGLACPPLEDFDLDFNFNETYKLDGFFDDLLFEDEAQEGSIDVGAHCFETNLGEAGPVLSQVMHEEKSNAGTTQVAGGIKKRTYKITLVNKKSDHCYGNFGKGKELKLNLDKKRKIMQADYDSRLEATTHNLRASYDRLREAKQQKRIQHESLLLQQPLLQQEKSPQLEKLKGFKTNPSILNSNRPQKPIVPIQQEQSLPPPHALHAAVTTSTVSNDSTVAP</sequence>
<keyword evidence="1" id="KW-0175">Coiled coil</keyword>
<reference evidence="3" key="2">
    <citation type="submission" date="2023-05" db="EMBL/GenBank/DDBJ databases">
        <authorList>
            <person name="Schelkunov M.I."/>
        </authorList>
    </citation>
    <scope>NUCLEOTIDE SEQUENCE</scope>
    <source>
        <strain evidence="3">Hsosn_3</strain>
        <tissue evidence="3">Leaf</tissue>
    </source>
</reference>
<accession>A0AAD8JA67</accession>
<evidence type="ECO:0000313" key="4">
    <source>
        <dbReference type="Proteomes" id="UP001237642"/>
    </source>
</evidence>
<gene>
    <name evidence="3" type="ORF">POM88_008618</name>
</gene>
<feature type="coiled-coil region" evidence="1">
    <location>
        <begin position="127"/>
        <end position="158"/>
    </location>
</feature>
<evidence type="ECO:0000256" key="1">
    <source>
        <dbReference type="SAM" id="Coils"/>
    </source>
</evidence>
<feature type="compositionally biased region" description="Low complexity" evidence="2">
    <location>
        <begin position="209"/>
        <end position="224"/>
    </location>
</feature>
<evidence type="ECO:0000313" key="3">
    <source>
        <dbReference type="EMBL" id="KAK1398755.1"/>
    </source>
</evidence>
<keyword evidence="4" id="KW-1185">Reference proteome</keyword>
<dbReference type="Proteomes" id="UP001237642">
    <property type="component" value="Unassembled WGS sequence"/>
</dbReference>
<comment type="caution">
    <text evidence="3">The sequence shown here is derived from an EMBL/GenBank/DDBJ whole genome shotgun (WGS) entry which is preliminary data.</text>
</comment>
<dbReference type="EMBL" id="JAUIZM010000002">
    <property type="protein sequence ID" value="KAK1398755.1"/>
    <property type="molecule type" value="Genomic_DNA"/>
</dbReference>
<reference evidence="3" key="1">
    <citation type="submission" date="2023-02" db="EMBL/GenBank/DDBJ databases">
        <title>Genome of toxic invasive species Heracleum sosnowskyi carries increased number of genes despite the absence of recent whole-genome duplications.</title>
        <authorList>
            <person name="Schelkunov M."/>
            <person name="Shtratnikova V."/>
            <person name="Makarenko M."/>
            <person name="Klepikova A."/>
            <person name="Omelchenko D."/>
            <person name="Novikova G."/>
            <person name="Obukhova E."/>
            <person name="Bogdanov V."/>
            <person name="Penin A."/>
            <person name="Logacheva M."/>
        </authorList>
    </citation>
    <scope>NUCLEOTIDE SEQUENCE</scope>
    <source>
        <strain evidence="3">Hsosn_3</strain>
        <tissue evidence="3">Leaf</tissue>
    </source>
</reference>
<protein>
    <submittedName>
        <fullName evidence="3">Uncharacterized protein</fullName>
    </submittedName>
</protein>
<organism evidence="3 4">
    <name type="scientific">Heracleum sosnowskyi</name>
    <dbReference type="NCBI Taxonomy" id="360622"/>
    <lineage>
        <taxon>Eukaryota</taxon>
        <taxon>Viridiplantae</taxon>
        <taxon>Streptophyta</taxon>
        <taxon>Embryophyta</taxon>
        <taxon>Tracheophyta</taxon>
        <taxon>Spermatophyta</taxon>
        <taxon>Magnoliopsida</taxon>
        <taxon>eudicotyledons</taxon>
        <taxon>Gunneridae</taxon>
        <taxon>Pentapetalae</taxon>
        <taxon>asterids</taxon>
        <taxon>campanulids</taxon>
        <taxon>Apiales</taxon>
        <taxon>Apiaceae</taxon>
        <taxon>Apioideae</taxon>
        <taxon>apioid superclade</taxon>
        <taxon>Tordylieae</taxon>
        <taxon>Tordyliinae</taxon>
        <taxon>Heracleum</taxon>
    </lineage>
</organism>